<name>A0A2R4VSA7_9PROT</name>
<sequence length="72" mass="7905">MFGCRRGGGSVALASRPVSEVVHQSVYCRLCRCYRSCQSFVGKLVIFDGDGMGIMHAKIGQWHFQPGLDQIG</sequence>
<geneLocation type="plasmid" evidence="1 2">
    <name>pYZ2</name>
</geneLocation>
<gene>
    <name evidence="1" type="ORF">A6A40_19940</name>
</gene>
<evidence type="ECO:0000313" key="1">
    <source>
        <dbReference type="EMBL" id="AWB07320.1"/>
    </source>
</evidence>
<accession>A0A2R4VSA7</accession>
<evidence type="ECO:0000313" key="2">
    <source>
        <dbReference type="Proteomes" id="UP000077405"/>
    </source>
</evidence>
<proteinExistence type="predicted"/>
<keyword evidence="1" id="KW-0614">Plasmid</keyword>
<dbReference type="AlphaFoldDB" id="A0A2R4VSA7"/>
<keyword evidence="2" id="KW-1185">Reference proteome</keyword>
<protein>
    <submittedName>
        <fullName evidence="1">Uncharacterized protein</fullName>
    </submittedName>
</protein>
<organism evidence="1 2">
    <name type="scientific">Azospirillum humicireducens</name>
    <dbReference type="NCBI Taxonomy" id="1226968"/>
    <lineage>
        <taxon>Bacteria</taxon>
        <taxon>Pseudomonadati</taxon>
        <taxon>Pseudomonadota</taxon>
        <taxon>Alphaproteobacteria</taxon>
        <taxon>Rhodospirillales</taxon>
        <taxon>Azospirillaceae</taxon>
        <taxon>Azospirillum</taxon>
    </lineage>
</organism>
<dbReference type="KEGG" id="ahu:A6A40_19940"/>
<dbReference type="Proteomes" id="UP000077405">
    <property type="component" value="Plasmid pYZ2"/>
</dbReference>
<reference evidence="1 2" key="1">
    <citation type="submission" date="2018-04" db="EMBL/GenBank/DDBJ databases">
        <title>Complete genome sequence of the nitrogen-fixing bacterium Azospirillum humicireducens type strain SgZ-5.</title>
        <authorList>
            <person name="Yu Z."/>
        </authorList>
    </citation>
    <scope>NUCLEOTIDE SEQUENCE [LARGE SCALE GENOMIC DNA]</scope>
    <source>
        <strain evidence="1 2">SgZ-5</strain>
        <plasmid evidence="1 2">pYZ2</plasmid>
    </source>
</reference>
<dbReference type="EMBL" id="CP028903">
    <property type="protein sequence ID" value="AWB07320.1"/>
    <property type="molecule type" value="Genomic_DNA"/>
</dbReference>